<dbReference type="InterPro" id="IPR024111">
    <property type="entry name" value="PEX5/PEX5L"/>
</dbReference>
<dbReference type="Pfam" id="PF13176">
    <property type="entry name" value="TPR_7"/>
    <property type="match status" value="1"/>
</dbReference>
<dbReference type="GO" id="GO:0005052">
    <property type="term" value="F:peroxisome matrix targeting signal-1 binding"/>
    <property type="evidence" value="ECO:0007669"/>
    <property type="project" value="TreeGrafter"/>
</dbReference>
<dbReference type="OrthoDB" id="10006023at2759"/>
<evidence type="ECO:0000256" key="7">
    <source>
        <dbReference type="ARBA" id="ARBA00023140"/>
    </source>
</evidence>
<dbReference type="GO" id="GO:0005778">
    <property type="term" value="C:peroxisomal membrane"/>
    <property type="evidence" value="ECO:0007669"/>
    <property type="project" value="TreeGrafter"/>
</dbReference>
<dbReference type="SMART" id="SM00028">
    <property type="entry name" value="TPR"/>
    <property type="match status" value="5"/>
</dbReference>
<dbReference type="GO" id="GO:0016560">
    <property type="term" value="P:protein import into peroxisome matrix, docking"/>
    <property type="evidence" value="ECO:0007669"/>
    <property type="project" value="TreeGrafter"/>
</dbReference>
<dbReference type="Proteomes" id="UP000316726">
    <property type="component" value="Chromosome 4"/>
</dbReference>
<keyword evidence="7" id="KW-0576">Peroxisome</keyword>
<dbReference type="EMBL" id="CP031037">
    <property type="protein sequence ID" value="QDZ20309.1"/>
    <property type="molecule type" value="Genomic_DNA"/>
</dbReference>
<keyword evidence="5" id="KW-0677">Repeat</keyword>
<dbReference type="Pfam" id="PF13432">
    <property type="entry name" value="TPR_16"/>
    <property type="match status" value="1"/>
</dbReference>
<dbReference type="AlphaFoldDB" id="A0A5B8MIU6"/>
<evidence type="ECO:0000256" key="4">
    <source>
        <dbReference type="ARBA" id="ARBA00022490"/>
    </source>
</evidence>
<evidence type="ECO:0000313" key="10">
    <source>
        <dbReference type="Proteomes" id="UP000316726"/>
    </source>
</evidence>
<dbReference type="InterPro" id="IPR019734">
    <property type="entry name" value="TPR_rpt"/>
</dbReference>
<keyword evidence="10" id="KW-1185">Reference proteome</keyword>
<gene>
    <name evidence="9" type="ORF">A3770_04p28270</name>
</gene>
<protein>
    <submittedName>
        <fullName evidence="9">Peroxisomal targeting signal 1 receptor</fullName>
    </submittedName>
</protein>
<dbReference type="InterPro" id="IPR011990">
    <property type="entry name" value="TPR-like_helical_dom_sf"/>
</dbReference>
<dbReference type="PANTHER" id="PTHR10130:SF0">
    <property type="entry name" value="GH08708P"/>
    <property type="match status" value="1"/>
</dbReference>
<evidence type="ECO:0000256" key="1">
    <source>
        <dbReference type="ARBA" id="ARBA00004275"/>
    </source>
</evidence>
<dbReference type="PANTHER" id="PTHR10130">
    <property type="entry name" value="PEROXISOMAL TARGETING SIGNAL 1 RECEPTOR PEX5"/>
    <property type="match status" value="1"/>
</dbReference>
<feature type="repeat" description="TPR" evidence="8">
    <location>
        <begin position="612"/>
        <end position="645"/>
    </location>
</feature>
<evidence type="ECO:0000256" key="3">
    <source>
        <dbReference type="ARBA" id="ARBA00005348"/>
    </source>
</evidence>
<evidence type="ECO:0000256" key="8">
    <source>
        <dbReference type="PROSITE-ProRule" id="PRU00339"/>
    </source>
</evidence>
<feature type="repeat" description="TPR" evidence="8">
    <location>
        <begin position="514"/>
        <end position="547"/>
    </location>
</feature>
<dbReference type="SUPFAM" id="SSF48452">
    <property type="entry name" value="TPR-like"/>
    <property type="match status" value="1"/>
</dbReference>
<dbReference type="GO" id="GO:0005829">
    <property type="term" value="C:cytosol"/>
    <property type="evidence" value="ECO:0007669"/>
    <property type="project" value="TreeGrafter"/>
</dbReference>
<evidence type="ECO:0000313" key="9">
    <source>
        <dbReference type="EMBL" id="QDZ20309.1"/>
    </source>
</evidence>
<proteinExistence type="inferred from homology"/>
<keyword evidence="9" id="KW-0675">Receptor</keyword>
<sequence>MAGALREFVLGGGNVCDAGAGASSSTGRFASQFLAGKGYESAAQGQQQGGVGSAPLPFAMGHQPFNPMNEAERIGNAPSMAPGGMQLQARRTMEEAWGGAAVVGRGPGASWHEEFSMHGGPAAVGAKPVQPKSADAAPMPIHAEPFRCLNGPLRGFFRGEFADAFTAANDSHIAMAVQGVAQLVGAQGLGKLRRRADILGRQVFAERESVEPSHRMFLDERSFVDRQVNELMSSLRMKDAVLGQAPAHHAVHYSQISQDFGRRAQEMHMRMAGSMGGPPMAGQYSNQQQHPCQTPPVEDLAKEFSEKQKIVEEQNAAQAQPSTTSDAEQDLLDHTRALEETMVSSSEPKFRESKFLNFVSKMNTGELKIVDEHLVEGQKERLSQSERMGPVGVDNTRILEEEMKARLDGESVGGAWASAFENFNRPDVSWAEDFAREGPSTIPDEWANEFSNHYATTVPDASMSEQRNYEVSNTNPFESTDNPFELGQELYKNGLLSEAALAFEAAIGKEMHVAESWRMLGMVHAENDDDKQAIAAMVNAHNADPTNLDVLLDLGVSHTNELEAHEAINYLRQWVSQHPEYKNAVALNSFEVNVDETIKLFDSIGHSNPGDVNIFTALGVLYNLSKDYGKAEEAFKHALSLQKDNHSLWNKLGATQANSSNSKEAVKAYREAIGLKSNYTRCWSNMGIGYSNQGLYEESIPYYIRALTMNPDAEPLWGYLKIAMACTGALESLHLVNERNIGALSNLFPI</sequence>
<dbReference type="Pfam" id="PF13181">
    <property type="entry name" value="TPR_8"/>
    <property type="match status" value="2"/>
</dbReference>
<evidence type="ECO:0000256" key="5">
    <source>
        <dbReference type="ARBA" id="ARBA00022737"/>
    </source>
</evidence>
<organism evidence="9 10">
    <name type="scientific">Chloropicon primus</name>
    <dbReference type="NCBI Taxonomy" id="1764295"/>
    <lineage>
        <taxon>Eukaryota</taxon>
        <taxon>Viridiplantae</taxon>
        <taxon>Chlorophyta</taxon>
        <taxon>Chloropicophyceae</taxon>
        <taxon>Chloropicales</taxon>
        <taxon>Chloropicaceae</taxon>
        <taxon>Chloropicon</taxon>
    </lineage>
</organism>
<feature type="repeat" description="TPR" evidence="8">
    <location>
        <begin position="680"/>
        <end position="713"/>
    </location>
</feature>
<comment type="subcellular location">
    <subcellularLocation>
        <location evidence="2">Cytoplasm</location>
    </subcellularLocation>
    <subcellularLocation>
        <location evidence="1">Peroxisome</location>
    </subcellularLocation>
</comment>
<comment type="similarity">
    <text evidence="3">Belongs to the peroxisomal targeting signal receptor family.</text>
</comment>
<dbReference type="Gene3D" id="1.25.40.10">
    <property type="entry name" value="Tetratricopeptide repeat domain"/>
    <property type="match status" value="1"/>
</dbReference>
<feature type="repeat" description="TPR" evidence="8">
    <location>
        <begin position="646"/>
        <end position="679"/>
    </location>
</feature>
<reference evidence="9 10" key="1">
    <citation type="submission" date="2018-07" db="EMBL/GenBank/DDBJ databases">
        <title>The complete nuclear genome of the prasinophyte Chloropicon primus (CCMP1205).</title>
        <authorList>
            <person name="Pombert J.-F."/>
            <person name="Otis C."/>
            <person name="Turmel M."/>
            <person name="Lemieux C."/>
        </authorList>
    </citation>
    <scope>NUCLEOTIDE SEQUENCE [LARGE SCALE GENOMIC DNA]</scope>
    <source>
        <strain evidence="9 10">CCMP1205</strain>
    </source>
</reference>
<accession>A0A5B8MIU6</accession>
<keyword evidence="6 8" id="KW-0802">TPR repeat</keyword>
<dbReference type="PROSITE" id="PS50005">
    <property type="entry name" value="TPR"/>
    <property type="match status" value="4"/>
</dbReference>
<evidence type="ECO:0000256" key="2">
    <source>
        <dbReference type="ARBA" id="ARBA00004496"/>
    </source>
</evidence>
<evidence type="ECO:0000256" key="6">
    <source>
        <dbReference type="ARBA" id="ARBA00022803"/>
    </source>
</evidence>
<name>A0A5B8MIU6_9CHLO</name>
<dbReference type="STRING" id="1764295.A0A5B8MIU6"/>
<keyword evidence="4" id="KW-0963">Cytoplasm</keyword>